<evidence type="ECO:0000259" key="3">
    <source>
        <dbReference type="Pfam" id="PF09088"/>
    </source>
</evidence>
<evidence type="ECO:0000256" key="1">
    <source>
        <dbReference type="SAM" id="Coils"/>
    </source>
</evidence>
<comment type="caution">
    <text evidence="5">The sequence shown here is derived from an EMBL/GenBank/DDBJ whole genome shotgun (WGS) entry which is preliminary data.</text>
</comment>
<protein>
    <recommendedName>
        <fullName evidence="7">Nuclear cap-binding protein subunit 1</fullName>
    </recommendedName>
</protein>
<dbReference type="PANTHER" id="PTHR12412">
    <property type="entry name" value="CAP BINDING PROTEIN"/>
    <property type="match status" value="1"/>
</dbReference>
<evidence type="ECO:0000259" key="4">
    <source>
        <dbReference type="Pfam" id="PF09090"/>
    </source>
</evidence>
<dbReference type="GO" id="GO:0006406">
    <property type="term" value="P:mRNA export from nucleus"/>
    <property type="evidence" value="ECO:0007669"/>
    <property type="project" value="InterPro"/>
</dbReference>
<evidence type="ECO:0000313" key="5">
    <source>
        <dbReference type="EMBL" id="KAK8870013.1"/>
    </source>
</evidence>
<keyword evidence="6" id="KW-1185">Reference proteome</keyword>
<dbReference type="GO" id="GO:0000339">
    <property type="term" value="F:RNA cap binding"/>
    <property type="evidence" value="ECO:0007669"/>
    <property type="project" value="InterPro"/>
</dbReference>
<evidence type="ECO:0008006" key="7">
    <source>
        <dbReference type="Google" id="ProtNLM"/>
    </source>
</evidence>
<feature type="domain" description="MIF4G-like type 1" evidence="3">
    <location>
        <begin position="398"/>
        <end position="585"/>
    </location>
</feature>
<dbReference type="InterPro" id="IPR027159">
    <property type="entry name" value="CBP80"/>
</dbReference>
<gene>
    <name evidence="5" type="ORF">IAR55_000583</name>
</gene>
<dbReference type="InterPro" id="IPR015172">
    <property type="entry name" value="MIF4G-like_typ-1"/>
</dbReference>
<organism evidence="5 6">
    <name type="scientific">Kwoniella newhampshirensis</name>
    <dbReference type="NCBI Taxonomy" id="1651941"/>
    <lineage>
        <taxon>Eukaryota</taxon>
        <taxon>Fungi</taxon>
        <taxon>Dikarya</taxon>
        <taxon>Basidiomycota</taxon>
        <taxon>Agaricomycotina</taxon>
        <taxon>Tremellomycetes</taxon>
        <taxon>Tremellales</taxon>
        <taxon>Cryptococcaceae</taxon>
        <taxon>Kwoniella</taxon>
    </lineage>
</organism>
<dbReference type="Pfam" id="PF09090">
    <property type="entry name" value="MIF4G_like_2"/>
    <property type="match status" value="1"/>
</dbReference>
<feature type="compositionally biased region" description="Basic and acidic residues" evidence="2">
    <location>
        <begin position="165"/>
        <end position="176"/>
    </location>
</feature>
<dbReference type="GeneID" id="92177843"/>
<dbReference type="RefSeq" id="XP_066806259.1">
    <property type="nucleotide sequence ID" value="XM_066943717.1"/>
</dbReference>
<feature type="region of interest" description="Disordered" evidence="2">
    <location>
        <begin position="28"/>
        <end position="81"/>
    </location>
</feature>
<dbReference type="InterPro" id="IPR015174">
    <property type="entry name" value="MIF4G-like_typ-2"/>
</dbReference>
<dbReference type="AlphaFoldDB" id="A0AAW0Z766"/>
<dbReference type="KEGG" id="kne:92177843"/>
<dbReference type="FunFam" id="1.25.40.180:FF:000063">
    <property type="entry name" value="Unplaced genomic scaffold supercont1.20, whole genome shotgun sequence"/>
    <property type="match status" value="1"/>
</dbReference>
<dbReference type="Pfam" id="PF09088">
    <property type="entry name" value="MIF4G_like"/>
    <property type="match status" value="1"/>
</dbReference>
<feature type="region of interest" description="Disordered" evidence="2">
    <location>
        <begin position="151"/>
        <end position="180"/>
    </location>
</feature>
<dbReference type="PANTHER" id="PTHR12412:SF2">
    <property type="entry name" value="NUCLEAR CAP-BINDING PROTEIN SUBUNIT 1"/>
    <property type="match status" value="1"/>
</dbReference>
<dbReference type="GO" id="GO:0003729">
    <property type="term" value="F:mRNA binding"/>
    <property type="evidence" value="ECO:0007669"/>
    <property type="project" value="TreeGrafter"/>
</dbReference>
<name>A0AAW0Z766_9TREE</name>
<keyword evidence="1" id="KW-0175">Coiled coil</keyword>
<proteinExistence type="predicted"/>
<dbReference type="GO" id="GO:0000184">
    <property type="term" value="P:nuclear-transcribed mRNA catabolic process, nonsense-mediated decay"/>
    <property type="evidence" value="ECO:0007669"/>
    <property type="project" value="TreeGrafter"/>
</dbReference>
<sequence length="946" mass="104369">MSYQNGFNHLPLNPVGYSGGGGFGDYGGGYGGGGGGYGGRGRGGGGPRRDDRRGPSRGRGGYSGGGGGGRDSRPPIPENSNNRLKKMVIKLGDDEDFDPVQDPPRLARALKRSWREGSQGVCEGFRISVTQQPQKHSYFVVLLLALSRRSPPSTEAAGNGEGGDPEARLGDKRKAEDEAEDVDLSREVLEDLSRAFRGWVEGREWQNVRLCLHFFSLLVSAGLVMASSLLTVYKSLLAVLEEVGGGGDRAERAVRAVGEGLMRSGEVLYQTSPEEVESLITDIEGYIIGRRSDLKTLADPLTPINATGQESSDHSDTLDQFLTALHSLRADGFAPPEILPRYWERIAEDPEVIQSDPYELAAVSMPPEMYEVDQDDLSVGEGHIGALKLFADELQIVPSPDTLPGWTLRSLVLDMINIYEVNRKECARLLLALRLNFPRDTFKSPQSADAPPQSSTWSLESLIVSTLLGSMLTLPKSPHKLIYYSSVITELCKISPNTVAPPVGRAVRKIFSMLGSDGLDVEVARRVAEWFAIHLSNFGFQWMWKEWLSELDLPASHPRRAFMRQLAELEVRLAYHDRILDTLPEAMSADGAGVLSTESPDPVWPYDKEDHPLHTEAVELLQLLRQKLPSTELITHIEKMPNASSGPGEPLFPAFRRMIAETILHLGSRSFSHFLNATERYTDVLRFITPDPASRRVLLEGVATYWCKSSQMRLVTVDKYIQYGILEGLDVIEWIFADDGPESGASEEGDGWTDGDKWEMLRMTLGKHVGRVRAIKRRLREIEREDEAARARRAAEKLQDGGDVGNEDDDVVEDVRAEGSKEARDAQVSLDIQATRLEKVLVTTTKAFVSSLLPWCFSSEGSASSANQGLKGVLALLGSGEEAMWGVRARWGWYREYIRLYQSQLVPLGEVLQSRVFDAVGQSDDSAIEGRAEKMVKGVWDTVIGA</sequence>
<dbReference type="SUPFAM" id="SSF48371">
    <property type="entry name" value="ARM repeat"/>
    <property type="match status" value="3"/>
</dbReference>
<feature type="coiled-coil region" evidence="1">
    <location>
        <begin position="772"/>
        <end position="799"/>
    </location>
</feature>
<dbReference type="GO" id="GO:0005846">
    <property type="term" value="C:nuclear cap binding complex"/>
    <property type="evidence" value="ECO:0007669"/>
    <property type="project" value="InterPro"/>
</dbReference>
<accession>A0AAW0Z766</accession>
<feature type="domain" description="MIF4G-like type 2" evidence="4">
    <location>
        <begin position="604"/>
        <end position="904"/>
    </location>
</feature>
<dbReference type="InterPro" id="IPR016024">
    <property type="entry name" value="ARM-type_fold"/>
</dbReference>
<dbReference type="Proteomes" id="UP001388673">
    <property type="component" value="Unassembled WGS sequence"/>
</dbReference>
<dbReference type="EMBL" id="JBCAWK010000001">
    <property type="protein sequence ID" value="KAK8870013.1"/>
    <property type="molecule type" value="Genomic_DNA"/>
</dbReference>
<evidence type="ECO:0000256" key="2">
    <source>
        <dbReference type="SAM" id="MobiDB-lite"/>
    </source>
</evidence>
<feature type="compositionally biased region" description="Gly residues" evidence="2">
    <location>
        <begin position="28"/>
        <end position="46"/>
    </location>
</feature>
<feature type="compositionally biased region" description="Gly residues" evidence="2">
    <location>
        <begin position="57"/>
        <end position="69"/>
    </location>
</feature>
<evidence type="ECO:0000313" key="6">
    <source>
        <dbReference type="Proteomes" id="UP001388673"/>
    </source>
</evidence>
<dbReference type="GO" id="GO:0005634">
    <property type="term" value="C:nucleus"/>
    <property type="evidence" value="ECO:0007669"/>
    <property type="project" value="TreeGrafter"/>
</dbReference>
<dbReference type="Gene3D" id="1.25.40.180">
    <property type="match status" value="3"/>
</dbReference>
<reference evidence="5 6" key="1">
    <citation type="journal article" date="2024" name="bioRxiv">
        <title>Comparative genomics of Cryptococcus and Kwoniella reveals pathogenesis evolution and contrasting karyotype dynamics via intercentromeric recombination or chromosome fusion.</title>
        <authorList>
            <person name="Coelho M.A."/>
            <person name="David-Palma M."/>
            <person name="Shea T."/>
            <person name="Bowers K."/>
            <person name="McGinley-Smith S."/>
            <person name="Mohammad A.W."/>
            <person name="Gnirke A."/>
            <person name="Yurkov A.M."/>
            <person name="Nowrousian M."/>
            <person name="Sun S."/>
            <person name="Cuomo C.A."/>
            <person name="Heitman J."/>
        </authorList>
    </citation>
    <scope>NUCLEOTIDE SEQUENCE [LARGE SCALE GENOMIC DNA]</scope>
    <source>
        <strain evidence="5 6">CBS 13917</strain>
    </source>
</reference>